<feature type="compositionally biased region" description="Low complexity" evidence="2">
    <location>
        <begin position="117"/>
        <end position="135"/>
    </location>
</feature>
<comment type="caution">
    <text evidence="3">The sequence shown here is derived from an EMBL/GenBank/DDBJ whole genome shotgun (WGS) entry which is preliminary data.</text>
</comment>
<proteinExistence type="predicted"/>
<name>A0A2B7Y4M2_9EURO</name>
<gene>
    <name evidence="3" type="ORF">AJ79_01912</name>
</gene>
<dbReference type="Proteomes" id="UP000223968">
    <property type="component" value="Unassembled WGS sequence"/>
</dbReference>
<keyword evidence="4" id="KW-1185">Reference proteome</keyword>
<protein>
    <submittedName>
        <fullName evidence="3">Uncharacterized protein</fullName>
    </submittedName>
</protein>
<sequence>MVTRPETELVQIAYGLAMVRVALFDERKNQRFGVCYFDSYTSFPYSHIPRVYVCWSENPPEESEYDEDELSTEEEETAPSDARNSLSWKISTRMTSRENPSRGRLSNTTPKNRIAKRNSAPSNSSSSTRSMRSTVPVVVVPAPPRRTIVSSGGKYFSVPANLSPNRIEDIRHALKELETIQEQLSARIEMLEVVYLASWEHGF</sequence>
<feature type="coiled-coil region" evidence="1">
    <location>
        <begin position="167"/>
        <end position="194"/>
    </location>
</feature>
<dbReference type="AlphaFoldDB" id="A0A2B7Y4M2"/>
<reference evidence="3 4" key="1">
    <citation type="submission" date="2017-10" db="EMBL/GenBank/DDBJ databases">
        <title>Comparative genomics in systemic dimorphic fungi from Ajellomycetaceae.</title>
        <authorList>
            <person name="Munoz J.F."/>
            <person name="Mcewen J.G."/>
            <person name="Clay O.K."/>
            <person name="Cuomo C.A."/>
        </authorList>
    </citation>
    <scope>NUCLEOTIDE SEQUENCE [LARGE SCALE GENOMIC DNA]</scope>
    <source>
        <strain evidence="3 4">UAMH5409</strain>
    </source>
</reference>
<dbReference type="STRING" id="1447875.A0A2B7Y4M2"/>
<evidence type="ECO:0000313" key="4">
    <source>
        <dbReference type="Proteomes" id="UP000223968"/>
    </source>
</evidence>
<feature type="region of interest" description="Disordered" evidence="2">
    <location>
        <begin position="62"/>
        <end position="135"/>
    </location>
</feature>
<evidence type="ECO:0000313" key="3">
    <source>
        <dbReference type="EMBL" id="PGH16145.1"/>
    </source>
</evidence>
<accession>A0A2B7Y4M2</accession>
<feature type="compositionally biased region" description="Polar residues" evidence="2">
    <location>
        <begin position="102"/>
        <end position="111"/>
    </location>
</feature>
<evidence type="ECO:0000256" key="1">
    <source>
        <dbReference type="SAM" id="Coils"/>
    </source>
</evidence>
<organism evidence="3 4">
    <name type="scientific">Helicocarpus griseus UAMH5409</name>
    <dbReference type="NCBI Taxonomy" id="1447875"/>
    <lineage>
        <taxon>Eukaryota</taxon>
        <taxon>Fungi</taxon>
        <taxon>Dikarya</taxon>
        <taxon>Ascomycota</taxon>
        <taxon>Pezizomycotina</taxon>
        <taxon>Eurotiomycetes</taxon>
        <taxon>Eurotiomycetidae</taxon>
        <taxon>Onygenales</taxon>
        <taxon>Ajellomycetaceae</taxon>
        <taxon>Helicocarpus</taxon>
    </lineage>
</organism>
<keyword evidence="1" id="KW-0175">Coiled coil</keyword>
<feature type="compositionally biased region" description="Acidic residues" evidence="2">
    <location>
        <begin position="62"/>
        <end position="78"/>
    </location>
</feature>
<feature type="compositionally biased region" description="Polar residues" evidence="2">
    <location>
        <begin position="82"/>
        <end position="94"/>
    </location>
</feature>
<dbReference type="EMBL" id="PDNB01000019">
    <property type="protein sequence ID" value="PGH16145.1"/>
    <property type="molecule type" value="Genomic_DNA"/>
</dbReference>
<dbReference type="OrthoDB" id="4188664at2759"/>
<evidence type="ECO:0000256" key="2">
    <source>
        <dbReference type="SAM" id="MobiDB-lite"/>
    </source>
</evidence>